<evidence type="ECO:0000313" key="1">
    <source>
        <dbReference type="EMBL" id="NKX86413.1"/>
    </source>
</evidence>
<dbReference type="InterPro" id="IPR029063">
    <property type="entry name" value="SAM-dependent_MTases_sf"/>
</dbReference>
<dbReference type="AlphaFoldDB" id="A0A846W0J7"/>
<dbReference type="PIRSF" id="PIRSF017393">
    <property type="entry name" value="MTase_SAV2177"/>
    <property type="match status" value="1"/>
</dbReference>
<name>A0A846W0J7_9NOCA</name>
<comment type="caution">
    <text evidence="1">The sequence shown here is derived from an EMBL/GenBank/DDBJ whole genome shotgun (WGS) entry which is preliminary data.</text>
</comment>
<dbReference type="EMBL" id="JAAXOM010000001">
    <property type="protein sequence ID" value="NKX86413.1"/>
    <property type="molecule type" value="Genomic_DNA"/>
</dbReference>
<dbReference type="InterPro" id="IPR006764">
    <property type="entry name" value="SAM_dep_MeTrfase_SAV2177_type"/>
</dbReference>
<dbReference type="SUPFAM" id="SSF53335">
    <property type="entry name" value="S-adenosyl-L-methionine-dependent methyltransferases"/>
    <property type="match status" value="1"/>
</dbReference>
<keyword evidence="2" id="KW-1185">Reference proteome</keyword>
<organism evidence="1 2">
    <name type="scientific">Nocardia coubleae</name>
    <dbReference type="NCBI Taxonomy" id="356147"/>
    <lineage>
        <taxon>Bacteria</taxon>
        <taxon>Bacillati</taxon>
        <taxon>Actinomycetota</taxon>
        <taxon>Actinomycetes</taxon>
        <taxon>Mycobacteriales</taxon>
        <taxon>Nocardiaceae</taxon>
        <taxon>Nocardia</taxon>
    </lineage>
</organism>
<proteinExistence type="predicted"/>
<evidence type="ECO:0000313" key="2">
    <source>
        <dbReference type="Proteomes" id="UP000572007"/>
    </source>
</evidence>
<evidence type="ECO:0008006" key="3">
    <source>
        <dbReference type="Google" id="ProtNLM"/>
    </source>
</evidence>
<dbReference type="Gene3D" id="3.40.50.150">
    <property type="entry name" value="Vaccinia Virus protein VP39"/>
    <property type="match status" value="1"/>
</dbReference>
<gene>
    <name evidence="1" type="ORF">HGA10_03660</name>
</gene>
<dbReference type="Proteomes" id="UP000572007">
    <property type="component" value="Unassembled WGS sequence"/>
</dbReference>
<dbReference type="Pfam" id="PF04672">
    <property type="entry name" value="Methyltransf_19"/>
    <property type="match status" value="1"/>
</dbReference>
<accession>A0A846W0J7</accession>
<dbReference type="RefSeq" id="WP_157104871.1">
    <property type="nucleotide sequence ID" value="NZ_JAAXOM010000001.1"/>
</dbReference>
<protein>
    <recommendedName>
        <fullName evidence="3">S-adenosyl methyltransferase</fullName>
    </recommendedName>
</protein>
<reference evidence="1 2" key="1">
    <citation type="submission" date="2020-04" db="EMBL/GenBank/DDBJ databases">
        <title>MicrobeNet Type strains.</title>
        <authorList>
            <person name="Nicholson A.C."/>
        </authorList>
    </citation>
    <scope>NUCLEOTIDE SEQUENCE [LARGE SCALE GENOMIC DNA]</scope>
    <source>
        <strain evidence="1 2">DSM 44960</strain>
    </source>
</reference>
<sequence>MNTTDRPRRVMLDQSRPNSARVHSALLGGKDYYPVDDVVAEKLAGNKITPAITESRRFARRAVTHLLNHHRVTQFAELGCGFPHTPNIHDIAEDHTSSARTLYIDNDQLAANHARALMAGHHARTAEIDLTDTTAVVEAIATSFDMSAPIALILSGTAELIDDAPSMIAALTHALPARTWLVLTHITADVFGHDITSAAQALRAVGIAYHPRMHDDIASMLTGYHLHTPGLVAPHRWRPESIGSDRYSRATEPMHPAAWDLSAYAAIGQQCRA</sequence>